<sequence length="373" mass="42688">MVAANKEFDKDYQYCLSPDGTPINSFVQIDMVGLPAGFLEQAATLREEDIREALRGRIFEIENSIAMYSLLEYFFSDGTQDTLFKRQFRAGLDDIRQKYGRPIALLAVTDQKYQAIRETEFGKMRGAPLTDDEVREYSGFDKFFSPEEFKKYLVENGGQSDYLLYVRSSDPVAKMKRPDLVIDEELLADDNLRRIIKANALTFNIDNPNLPIGDSRRINDTKEYLGAMGMAFPVYYGEDLTSPEFNNYLRSQGVDPKQVESGQRLLRVKPMKGTYGGYGHFRGTLGDARFRRDLRDALLKRGSYVVQPELQNPTLTNQDDGRSYMYIDRVFFSNDGQNYRFMGGERTLMPIDSNEAQNNRVHGNSSSVYAEII</sequence>
<accession>A0A1F5KCJ8</accession>
<dbReference type="EMBL" id="MFDE01000015">
    <property type="protein sequence ID" value="OGE38662.1"/>
    <property type="molecule type" value="Genomic_DNA"/>
</dbReference>
<evidence type="ECO:0000313" key="2">
    <source>
        <dbReference type="Proteomes" id="UP000176527"/>
    </source>
</evidence>
<proteinExistence type="predicted"/>
<organism evidence="1 2">
    <name type="scientific">Candidatus Daviesbacteria bacterium RIFCSPHIGHO2_12_FULL_37_11</name>
    <dbReference type="NCBI Taxonomy" id="1797777"/>
    <lineage>
        <taxon>Bacteria</taxon>
        <taxon>Candidatus Daviesiibacteriota</taxon>
    </lineage>
</organism>
<reference evidence="1 2" key="1">
    <citation type="journal article" date="2016" name="Nat. Commun.">
        <title>Thousands of microbial genomes shed light on interconnected biogeochemical processes in an aquifer system.</title>
        <authorList>
            <person name="Anantharaman K."/>
            <person name="Brown C.T."/>
            <person name="Hug L.A."/>
            <person name="Sharon I."/>
            <person name="Castelle C.J."/>
            <person name="Probst A.J."/>
            <person name="Thomas B.C."/>
            <person name="Singh A."/>
            <person name="Wilkins M.J."/>
            <person name="Karaoz U."/>
            <person name="Brodie E.L."/>
            <person name="Williams K.H."/>
            <person name="Hubbard S.S."/>
            <person name="Banfield J.F."/>
        </authorList>
    </citation>
    <scope>NUCLEOTIDE SEQUENCE [LARGE SCALE GENOMIC DNA]</scope>
</reference>
<protein>
    <submittedName>
        <fullName evidence="1">Uncharacterized protein</fullName>
    </submittedName>
</protein>
<dbReference type="Proteomes" id="UP000176527">
    <property type="component" value="Unassembled WGS sequence"/>
</dbReference>
<gene>
    <name evidence="1" type="ORF">A3F00_00735</name>
</gene>
<comment type="caution">
    <text evidence="1">The sequence shown here is derived from an EMBL/GenBank/DDBJ whole genome shotgun (WGS) entry which is preliminary data.</text>
</comment>
<evidence type="ECO:0000313" key="1">
    <source>
        <dbReference type="EMBL" id="OGE38662.1"/>
    </source>
</evidence>
<dbReference type="AlphaFoldDB" id="A0A1F5KCJ8"/>
<name>A0A1F5KCJ8_9BACT</name>